<evidence type="ECO:0000313" key="3">
    <source>
        <dbReference type="Proteomes" id="UP000199073"/>
    </source>
</evidence>
<sequence>MRIISYLFVAAILFLSGCSAQLKSNIQPGIDLTSINSFYVVHFNDERHGIDKMISDELNNMGFRATYGEEENIPKDVDAIVTYVDNWQWDLTNYMIKLSITMRDSDDSMIGIGESFRTSLVRKSPPEMVKEVLYDMFNYSPPGVTE</sequence>
<evidence type="ECO:0000313" key="2">
    <source>
        <dbReference type="EMBL" id="SDP48521.1"/>
    </source>
</evidence>
<evidence type="ECO:0008006" key="4">
    <source>
        <dbReference type="Google" id="ProtNLM"/>
    </source>
</evidence>
<dbReference type="Proteomes" id="UP000199073">
    <property type="component" value="Unassembled WGS sequence"/>
</dbReference>
<name>A0A1H0T3X9_9BACT</name>
<dbReference type="RefSeq" id="WP_092224091.1">
    <property type="nucleotide sequence ID" value="NZ_FNJI01000022.1"/>
</dbReference>
<gene>
    <name evidence="2" type="ORF">SAMN05660330_02908</name>
</gene>
<keyword evidence="3" id="KW-1185">Reference proteome</keyword>
<dbReference type="OrthoDB" id="1436842at2"/>
<dbReference type="PROSITE" id="PS51257">
    <property type="entry name" value="PROKAR_LIPOPROTEIN"/>
    <property type="match status" value="1"/>
</dbReference>
<proteinExistence type="predicted"/>
<protein>
    <recommendedName>
        <fullName evidence="4">DUF4136 domain-containing protein</fullName>
    </recommendedName>
</protein>
<dbReference type="EMBL" id="FNJI01000022">
    <property type="protein sequence ID" value="SDP48521.1"/>
    <property type="molecule type" value="Genomic_DNA"/>
</dbReference>
<organism evidence="2 3">
    <name type="scientific">Desulforhopalus singaporensis</name>
    <dbReference type="NCBI Taxonomy" id="91360"/>
    <lineage>
        <taxon>Bacteria</taxon>
        <taxon>Pseudomonadati</taxon>
        <taxon>Thermodesulfobacteriota</taxon>
        <taxon>Desulfobulbia</taxon>
        <taxon>Desulfobulbales</taxon>
        <taxon>Desulfocapsaceae</taxon>
        <taxon>Desulforhopalus</taxon>
    </lineage>
</organism>
<reference evidence="2 3" key="1">
    <citation type="submission" date="2016-10" db="EMBL/GenBank/DDBJ databases">
        <authorList>
            <person name="de Groot N.N."/>
        </authorList>
    </citation>
    <scope>NUCLEOTIDE SEQUENCE [LARGE SCALE GENOMIC DNA]</scope>
    <source>
        <strain evidence="2 3">DSM 12130</strain>
    </source>
</reference>
<feature type="chain" id="PRO_5011782038" description="DUF4136 domain-containing protein" evidence="1">
    <location>
        <begin position="21"/>
        <end position="146"/>
    </location>
</feature>
<keyword evidence="1" id="KW-0732">Signal</keyword>
<feature type="signal peptide" evidence="1">
    <location>
        <begin position="1"/>
        <end position="20"/>
    </location>
</feature>
<evidence type="ECO:0000256" key="1">
    <source>
        <dbReference type="SAM" id="SignalP"/>
    </source>
</evidence>
<accession>A0A1H0T3X9</accession>
<dbReference type="AlphaFoldDB" id="A0A1H0T3X9"/>